<dbReference type="PANTHER" id="PTHR30572">
    <property type="entry name" value="MEMBRANE COMPONENT OF TRANSPORTER-RELATED"/>
    <property type="match status" value="1"/>
</dbReference>
<evidence type="ECO:0000256" key="6">
    <source>
        <dbReference type="ARBA" id="ARBA00038076"/>
    </source>
</evidence>
<keyword evidence="3 7" id="KW-0812">Transmembrane</keyword>
<dbReference type="EMBL" id="BEXA01000001">
    <property type="protein sequence ID" value="GAY72310.1"/>
    <property type="molecule type" value="Genomic_DNA"/>
</dbReference>
<sequence length="107" mass="11552">MSVSERTKEIGILRALGARRKDIRRLFTAESVLIGLFSAAIALVIAWAAQSGLNSMLYGIVKFNMVQITPTNVITTIIIAIVISFIAALLPARRASRLNPIDALSAD</sequence>
<dbReference type="InterPro" id="IPR003838">
    <property type="entry name" value="ABC3_permease_C"/>
</dbReference>
<dbReference type="AlphaFoldDB" id="A0A401FIU8"/>
<evidence type="ECO:0000256" key="4">
    <source>
        <dbReference type="ARBA" id="ARBA00022989"/>
    </source>
</evidence>
<dbReference type="GO" id="GO:0005524">
    <property type="term" value="F:ATP binding"/>
    <property type="evidence" value="ECO:0007669"/>
    <property type="project" value="UniProtKB-KW"/>
</dbReference>
<accession>A0A401FIU8</accession>
<gene>
    <name evidence="9" type="ORF">NBRC111893_456</name>
</gene>
<dbReference type="PANTHER" id="PTHR30572:SF4">
    <property type="entry name" value="ABC TRANSPORTER PERMEASE YTRF"/>
    <property type="match status" value="1"/>
</dbReference>
<evidence type="ECO:0000256" key="1">
    <source>
        <dbReference type="ARBA" id="ARBA00004651"/>
    </source>
</evidence>
<dbReference type="GO" id="GO:0005886">
    <property type="term" value="C:plasma membrane"/>
    <property type="evidence" value="ECO:0007669"/>
    <property type="project" value="UniProtKB-SubCell"/>
</dbReference>
<keyword evidence="4 7" id="KW-1133">Transmembrane helix</keyword>
<comment type="subcellular location">
    <subcellularLocation>
        <location evidence="1">Cell membrane</location>
        <topology evidence="1">Multi-pass membrane protein</topology>
    </subcellularLocation>
</comment>
<keyword evidence="9" id="KW-0547">Nucleotide-binding</keyword>
<feature type="transmembrane region" description="Helical" evidence="7">
    <location>
        <begin position="26"/>
        <end position="49"/>
    </location>
</feature>
<dbReference type="Proteomes" id="UP000286974">
    <property type="component" value="Unassembled WGS sequence"/>
</dbReference>
<evidence type="ECO:0000259" key="8">
    <source>
        <dbReference type="Pfam" id="PF02687"/>
    </source>
</evidence>
<reference evidence="9 10" key="1">
    <citation type="submission" date="2017-11" db="EMBL/GenBank/DDBJ databases">
        <title>Draft Genome Sequence of Lactobacillus curieae NBRC 111893 isolated from Koso, a Japanese sugar-Vegetable Fermented Beverage.</title>
        <authorList>
            <person name="Chiou T.Y."/>
            <person name="Oshima K."/>
            <person name="Suda W."/>
            <person name="Hattori M."/>
            <person name="Takahashi T."/>
        </authorList>
    </citation>
    <scope>NUCLEOTIDE SEQUENCE [LARGE SCALE GENOMIC DNA]</scope>
    <source>
        <strain evidence="9 10">NBRC111893</strain>
    </source>
</reference>
<feature type="domain" description="ABC3 transporter permease C-terminal" evidence="8">
    <location>
        <begin position="2"/>
        <end position="100"/>
    </location>
</feature>
<evidence type="ECO:0000313" key="9">
    <source>
        <dbReference type="EMBL" id="GAY72310.1"/>
    </source>
</evidence>
<feature type="transmembrane region" description="Helical" evidence="7">
    <location>
        <begin position="69"/>
        <end position="90"/>
    </location>
</feature>
<evidence type="ECO:0000256" key="2">
    <source>
        <dbReference type="ARBA" id="ARBA00022475"/>
    </source>
</evidence>
<name>A0A401FIU8_9LACO</name>
<evidence type="ECO:0000313" key="10">
    <source>
        <dbReference type="Proteomes" id="UP000286974"/>
    </source>
</evidence>
<comment type="similarity">
    <text evidence="6">Belongs to the ABC-4 integral membrane protein family.</text>
</comment>
<dbReference type="Pfam" id="PF02687">
    <property type="entry name" value="FtsX"/>
    <property type="match status" value="1"/>
</dbReference>
<keyword evidence="9" id="KW-0067">ATP-binding</keyword>
<evidence type="ECO:0000256" key="5">
    <source>
        <dbReference type="ARBA" id="ARBA00023136"/>
    </source>
</evidence>
<keyword evidence="5 7" id="KW-0472">Membrane</keyword>
<organism evidence="9 10">
    <name type="scientific">Lentilactobacillus kosonis</name>
    <dbReference type="NCBI Taxonomy" id="2810561"/>
    <lineage>
        <taxon>Bacteria</taxon>
        <taxon>Bacillati</taxon>
        <taxon>Bacillota</taxon>
        <taxon>Bacilli</taxon>
        <taxon>Lactobacillales</taxon>
        <taxon>Lactobacillaceae</taxon>
        <taxon>Lentilactobacillus</taxon>
    </lineage>
</organism>
<dbReference type="GO" id="GO:0022857">
    <property type="term" value="F:transmembrane transporter activity"/>
    <property type="evidence" value="ECO:0007669"/>
    <property type="project" value="TreeGrafter"/>
</dbReference>
<keyword evidence="10" id="KW-1185">Reference proteome</keyword>
<evidence type="ECO:0000256" key="7">
    <source>
        <dbReference type="SAM" id="Phobius"/>
    </source>
</evidence>
<proteinExistence type="inferred from homology"/>
<keyword evidence="2" id="KW-1003">Cell membrane</keyword>
<dbReference type="InterPro" id="IPR050250">
    <property type="entry name" value="Macrolide_Exporter_MacB"/>
</dbReference>
<evidence type="ECO:0000256" key="3">
    <source>
        <dbReference type="ARBA" id="ARBA00022692"/>
    </source>
</evidence>
<protein>
    <submittedName>
        <fullName evidence="9">ABC transporter, ATP-binding and permease protein</fullName>
    </submittedName>
</protein>
<comment type="caution">
    <text evidence="9">The sequence shown here is derived from an EMBL/GenBank/DDBJ whole genome shotgun (WGS) entry which is preliminary data.</text>
</comment>